<dbReference type="Proteomes" id="UP000268094">
    <property type="component" value="Unassembled WGS sequence"/>
</dbReference>
<proteinExistence type="predicted"/>
<dbReference type="EMBL" id="RAVZ01000018">
    <property type="protein sequence ID" value="RKG92853.1"/>
    <property type="molecule type" value="Genomic_DNA"/>
</dbReference>
<accession>A0A3A8JTB2</accession>
<evidence type="ECO:0000313" key="1">
    <source>
        <dbReference type="EMBL" id="RKG92853.1"/>
    </source>
</evidence>
<dbReference type="RefSeq" id="WP_120539369.1">
    <property type="nucleotide sequence ID" value="NZ_RAVZ01000018.1"/>
</dbReference>
<gene>
    <name evidence="1" type="ORF">D7V88_04620</name>
</gene>
<name>A0A3A8JTB2_9BACT</name>
<reference evidence="2" key="1">
    <citation type="submission" date="2018-09" db="EMBL/GenBank/DDBJ databases">
        <authorList>
            <person name="Livingstone P.G."/>
            <person name="Whitworth D.E."/>
        </authorList>
    </citation>
    <scope>NUCLEOTIDE SEQUENCE [LARGE SCALE GENOMIC DNA]</scope>
    <source>
        <strain evidence="2">CA054A</strain>
    </source>
</reference>
<organism evidence="1 2">
    <name type="scientific">Corallococcus terminator</name>
    <dbReference type="NCBI Taxonomy" id="2316733"/>
    <lineage>
        <taxon>Bacteria</taxon>
        <taxon>Pseudomonadati</taxon>
        <taxon>Myxococcota</taxon>
        <taxon>Myxococcia</taxon>
        <taxon>Myxococcales</taxon>
        <taxon>Cystobacterineae</taxon>
        <taxon>Myxococcaceae</taxon>
        <taxon>Corallococcus</taxon>
    </lineage>
</organism>
<protein>
    <submittedName>
        <fullName evidence="1">Uncharacterized protein</fullName>
    </submittedName>
</protein>
<dbReference type="AlphaFoldDB" id="A0A3A8JTB2"/>
<sequence length="88" mass="10480">MELLVVPLQPRFEQLLREQLRRLATTMTREQLVQLRLEQLYDWEKVEDPVTRRFFRASTLVWTPEELKALVEATLSAYLPEDGREGVH</sequence>
<dbReference type="OrthoDB" id="9916319at2"/>
<keyword evidence="2" id="KW-1185">Reference proteome</keyword>
<comment type="caution">
    <text evidence="1">The sequence shown here is derived from an EMBL/GenBank/DDBJ whole genome shotgun (WGS) entry which is preliminary data.</text>
</comment>
<evidence type="ECO:0000313" key="2">
    <source>
        <dbReference type="Proteomes" id="UP000268094"/>
    </source>
</evidence>